<dbReference type="Gene3D" id="2.120.10.30">
    <property type="entry name" value="TolB, C-terminal domain"/>
    <property type="match status" value="1"/>
</dbReference>
<comment type="similarity">
    <text evidence="1">Belongs to the strictosidine synthase family.</text>
</comment>
<keyword evidence="7" id="KW-1185">Reference proteome</keyword>
<dbReference type="InterPro" id="IPR011042">
    <property type="entry name" value="6-blade_b-propeller_TolB-like"/>
</dbReference>
<feature type="compositionally biased region" description="Polar residues" evidence="4">
    <location>
        <begin position="435"/>
        <end position="452"/>
    </location>
</feature>
<feature type="region of interest" description="Disordered" evidence="4">
    <location>
        <begin position="264"/>
        <end position="452"/>
    </location>
</feature>
<dbReference type="SUPFAM" id="SSF63829">
    <property type="entry name" value="Calcium-dependent phosphotriesterase"/>
    <property type="match status" value="1"/>
</dbReference>
<dbReference type="GO" id="GO:0012505">
    <property type="term" value="C:endomembrane system"/>
    <property type="evidence" value="ECO:0007669"/>
    <property type="project" value="TreeGrafter"/>
</dbReference>
<evidence type="ECO:0000256" key="2">
    <source>
        <dbReference type="ARBA" id="ARBA00022553"/>
    </source>
</evidence>
<comment type="caution">
    <text evidence="6">The sequence shown here is derived from an EMBL/GenBank/DDBJ whole genome shotgun (WGS) entry which is preliminary data.</text>
</comment>
<dbReference type="AlphaFoldDB" id="A0A0T6BGX9"/>
<feature type="domain" description="Strictosidine synthase conserved region" evidence="5">
    <location>
        <begin position="14"/>
        <end position="100"/>
    </location>
</feature>
<feature type="compositionally biased region" description="Basic and acidic residues" evidence="4">
    <location>
        <begin position="420"/>
        <end position="429"/>
    </location>
</feature>
<dbReference type="GO" id="GO:0016787">
    <property type="term" value="F:hydrolase activity"/>
    <property type="evidence" value="ECO:0007669"/>
    <property type="project" value="TreeGrafter"/>
</dbReference>
<keyword evidence="3" id="KW-0325">Glycoprotein</keyword>
<dbReference type="PANTHER" id="PTHR10426">
    <property type="entry name" value="STRICTOSIDINE SYNTHASE-RELATED"/>
    <property type="match status" value="1"/>
</dbReference>
<evidence type="ECO:0000313" key="6">
    <source>
        <dbReference type="EMBL" id="KRT86569.1"/>
    </source>
</evidence>
<proteinExistence type="inferred from homology"/>
<gene>
    <name evidence="6" type="ORF">AMK59_647</name>
</gene>
<dbReference type="PANTHER" id="PTHR10426:SF88">
    <property type="entry name" value="ADIPOCYTE PLASMA MEMBRANE-ASSOCIATED PROTEIN HEMOMUCIN-RELATED"/>
    <property type="match status" value="1"/>
</dbReference>
<organism evidence="6 7">
    <name type="scientific">Oryctes borbonicus</name>
    <dbReference type="NCBI Taxonomy" id="1629725"/>
    <lineage>
        <taxon>Eukaryota</taxon>
        <taxon>Metazoa</taxon>
        <taxon>Ecdysozoa</taxon>
        <taxon>Arthropoda</taxon>
        <taxon>Hexapoda</taxon>
        <taxon>Insecta</taxon>
        <taxon>Pterygota</taxon>
        <taxon>Neoptera</taxon>
        <taxon>Endopterygota</taxon>
        <taxon>Coleoptera</taxon>
        <taxon>Polyphaga</taxon>
        <taxon>Scarabaeiformia</taxon>
        <taxon>Scarabaeidae</taxon>
        <taxon>Dynastinae</taxon>
        <taxon>Oryctes</taxon>
    </lineage>
</organism>
<dbReference type="OrthoDB" id="5307922at2759"/>
<evidence type="ECO:0000256" key="4">
    <source>
        <dbReference type="SAM" id="MobiDB-lite"/>
    </source>
</evidence>
<dbReference type="Proteomes" id="UP000051574">
    <property type="component" value="Unassembled WGS sequence"/>
</dbReference>
<sequence>METEINGKKPKLPNALAIASNGDIYWSDSSTEFYLEDGVLDMFADGSGRLIHYNVKTKSNTVLIDNLLFANGLALSSDEEFVLVVESGRSCVHRYYLKGPKKGTRDVFIDGLPGIPDNINSDGQGGFFFPLIIPRDDYTPVPSQVLGPFPLFRKLVARMIGLGELGFTLANRIYRMELFERAIHLIGHFSVVSYILPGRVTIVHVSKTGEIIEALHGNNKKAIGISEAYIFNGELYLGSPFNDFIPRIALRKVGLEHLVKKPAIQEKPTTTAKPPPPKASTPTPTKAPPTTTTTTKAPTTTKRTTTAAPTTTPQAARTVPVTEAPTKTTPSTTAMPPTTAQTTAKPSPTTKAPTTTQQKTTTTAQPVTKPPPQQEQPKKAAEPTKPTSTTPKPSVTQNTSPKPVQPKPVDKPARAQTKAAEGKKQESKPEAMQAKPNQQQKATTTSQNDIPK</sequence>
<evidence type="ECO:0000256" key="3">
    <source>
        <dbReference type="ARBA" id="ARBA00023180"/>
    </source>
</evidence>
<dbReference type="Pfam" id="PF03088">
    <property type="entry name" value="Str_synth"/>
    <property type="match status" value="1"/>
</dbReference>
<reference evidence="6 7" key="1">
    <citation type="submission" date="2015-09" db="EMBL/GenBank/DDBJ databases">
        <title>Draft genome of the scarab beetle Oryctes borbonicus.</title>
        <authorList>
            <person name="Meyer J.M."/>
            <person name="Markov G.V."/>
            <person name="Baskaran P."/>
            <person name="Herrmann M."/>
            <person name="Sommer R.J."/>
            <person name="Roedelsperger C."/>
        </authorList>
    </citation>
    <scope>NUCLEOTIDE SEQUENCE [LARGE SCALE GENOMIC DNA]</scope>
    <source>
        <strain evidence="6">OB123</strain>
        <tissue evidence="6">Whole animal</tissue>
    </source>
</reference>
<accession>A0A0T6BGX9</accession>
<dbReference type="InterPro" id="IPR018119">
    <property type="entry name" value="Strictosidine_synth_cons-reg"/>
</dbReference>
<feature type="compositionally biased region" description="Low complexity" evidence="4">
    <location>
        <begin position="280"/>
        <end position="367"/>
    </location>
</feature>
<protein>
    <recommendedName>
        <fullName evidence="5">Strictosidine synthase conserved region domain-containing protein</fullName>
    </recommendedName>
</protein>
<feature type="compositionally biased region" description="Low complexity" evidence="4">
    <location>
        <begin position="383"/>
        <end position="397"/>
    </location>
</feature>
<evidence type="ECO:0000259" key="5">
    <source>
        <dbReference type="Pfam" id="PF03088"/>
    </source>
</evidence>
<keyword evidence="2" id="KW-0597">Phosphoprotein</keyword>
<dbReference type="PRINTS" id="PR01217">
    <property type="entry name" value="PRICHEXTENSN"/>
</dbReference>
<evidence type="ECO:0000256" key="1">
    <source>
        <dbReference type="ARBA" id="ARBA00009191"/>
    </source>
</evidence>
<name>A0A0T6BGX9_9SCAR</name>
<evidence type="ECO:0000313" key="7">
    <source>
        <dbReference type="Proteomes" id="UP000051574"/>
    </source>
</evidence>
<dbReference type="EMBL" id="LJIG01000371">
    <property type="protein sequence ID" value="KRT86569.1"/>
    <property type="molecule type" value="Genomic_DNA"/>
</dbReference>